<organism evidence="11 12">
    <name type="scientific">Thalassospira lucentensis</name>
    <dbReference type="NCBI Taxonomy" id="168935"/>
    <lineage>
        <taxon>Bacteria</taxon>
        <taxon>Pseudomonadati</taxon>
        <taxon>Pseudomonadota</taxon>
        <taxon>Alphaproteobacteria</taxon>
        <taxon>Rhodospirillales</taxon>
        <taxon>Thalassospiraceae</taxon>
        <taxon>Thalassospira</taxon>
    </lineage>
</organism>
<evidence type="ECO:0000256" key="2">
    <source>
        <dbReference type="ARBA" id="ARBA00007599"/>
    </source>
</evidence>
<evidence type="ECO:0000256" key="10">
    <source>
        <dbReference type="ARBA" id="ARBA00032441"/>
    </source>
</evidence>
<dbReference type="Pfam" id="PF02367">
    <property type="entry name" value="TsaE"/>
    <property type="match status" value="1"/>
</dbReference>
<dbReference type="SUPFAM" id="SSF52540">
    <property type="entry name" value="P-loop containing nucleoside triphosphate hydrolases"/>
    <property type="match status" value="1"/>
</dbReference>
<comment type="subcellular location">
    <subcellularLocation>
        <location evidence="1">Cytoplasm</location>
    </subcellularLocation>
</comment>
<evidence type="ECO:0000256" key="8">
    <source>
        <dbReference type="ARBA" id="ARBA00022840"/>
    </source>
</evidence>
<proteinExistence type="inferred from homology"/>
<sequence>MSKTVTVSDQKGTETLAGQLAALAKAGDVILMHGTLGMGKSAFCRAYIRALAGNPHEEVPSPTFTLVQVYELDPVPVWHFDLYRLSDPEEVHELDIEDAFADGVSLIEWPDRLEYLTPQDRLDIYIEPGSNPDARVFQLVPHGEDWEKRITNLPGVAS</sequence>
<dbReference type="PANTHER" id="PTHR33540">
    <property type="entry name" value="TRNA THREONYLCARBAMOYLADENOSINE BIOSYNTHESIS PROTEIN TSAE"/>
    <property type="match status" value="1"/>
</dbReference>
<comment type="caution">
    <text evidence="11">The sequence shown here is derived from an EMBL/GenBank/DDBJ whole genome shotgun (WGS) entry which is preliminary data.</text>
</comment>
<keyword evidence="4" id="KW-0963">Cytoplasm</keyword>
<dbReference type="RefSeq" id="WP_062950464.1">
    <property type="nucleotide sequence ID" value="NZ_LPVY01000005.1"/>
</dbReference>
<dbReference type="EMBL" id="LPVY01000005">
    <property type="protein sequence ID" value="KZB66990.1"/>
    <property type="molecule type" value="Genomic_DNA"/>
</dbReference>
<keyword evidence="8" id="KW-0067">ATP-binding</keyword>
<keyword evidence="7" id="KW-0547">Nucleotide-binding</keyword>
<evidence type="ECO:0000313" key="11">
    <source>
        <dbReference type="EMBL" id="KZB66990.1"/>
    </source>
</evidence>
<dbReference type="GO" id="GO:0005737">
    <property type="term" value="C:cytoplasm"/>
    <property type="evidence" value="ECO:0007669"/>
    <property type="project" value="UniProtKB-SubCell"/>
</dbReference>
<evidence type="ECO:0000256" key="7">
    <source>
        <dbReference type="ARBA" id="ARBA00022741"/>
    </source>
</evidence>
<dbReference type="AlphaFoldDB" id="A0A154L8K6"/>
<accession>A0A154L8K6</accession>
<dbReference type="Proteomes" id="UP000076335">
    <property type="component" value="Unassembled WGS sequence"/>
</dbReference>
<comment type="similarity">
    <text evidence="2">Belongs to the TsaE family.</text>
</comment>
<evidence type="ECO:0000256" key="4">
    <source>
        <dbReference type="ARBA" id="ARBA00022490"/>
    </source>
</evidence>
<dbReference type="InterPro" id="IPR003442">
    <property type="entry name" value="T6A_TsaE"/>
</dbReference>
<keyword evidence="9" id="KW-0460">Magnesium</keyword>
<evidence type="ECO:0000313" key="12">
    <source>
        <dbReference type="Proteomes" id="UP000076335"/>
    </source>
</evidence>
<dbReference type="InterPro" id="IPR027417">
    <property type="entry name" value="P-loop_NTPase"/>
</dbReference>
<evidence type="ECO:0000256" key="9">
    <source>
        <dbReference type="ARBA" id="ARBA00022842"/>
    </source>
</evidence>
<dbReference type="OrthoDB" id="9800307at2"/>
<dbReference type="GO" id="GO:0002949">
    <property type="term" value="P:tRNA threonylcarbamoyladenosine modification"/>
    <property type="evidence" value="ECO:0007669"/>
    <property type="project" value="InterPro"/>
</dbReference>
<keyword evidence="5" id="KW-0819">tRNA processing</keyword>
<protein>
    <recommendedName>
        <fullName evidence="3">tRNA threonylcarbamoyladenosine biosynthesis protein TsaE</fullName>
    </recommendedName>
    <alternativeName>
        <fullName evidence="10">t(6)A37 threonylcarbamoyladenosine biosynthesis protein TsaE</fullName>
    </alternativeName>
</protein>
<dbReference type="GO" id="GO:0046872">
    <property type="term" value="F:metal ion binding"/>
    <property type="evidence" value="ECO:0007669"/>
    <property type="project" value="UniProtKB-KW"/>
</dbReference>
<dbReference type="PANTHER" id="PTHR33540:SF2">
    <property type="entry name" value="TRNA THREONYLCARBAMOYLADENOSINE BIOSYNTHESIS PROTEIN TSAE"/>
    <property type="match status" value="1"/>
</dbReference>
<name>A0A154L8K6_9PROT</name>
<evidence type="ECO:0000256" key="5">
    <source>
        <dbReference type="ARBA" id="ARBA00022694"/>
    </source>
</evidence>
<dbReference type="GO" id="GO:0005524">
    <property type="term" value="F:ATP binding"/>
    <property type="evidence" value="ECO:0007669"/>
    <property type="project" value="UniProtKB-KW"/>
</dbReference>
<evidence type="ECO:0000256" key="1">
    <source>
        <dbReference type="ARBA" id="ARBA00004496"/>
    </source>
</evidence>
<gene>
    <name evidence="11" type="ORF">AUP42_15845</name>
</gene>
<evidence type="ECO:0000256" key="6">
    <source>
        <dbReference type="ARBA" id="ARBA00022723"/>
    </source>
</evidence>
<evidence type="ECO:0000256" key="3">
    <source>
        <dbReference type="ARBA" id="ARBA00019010"/>
    </source>
</evidence>
<keyword evidence="6" id="KW-0479">Metal-binding</keyword>
<dbReference type="Gene3D" id="3.40.50.300">
    <property type="entry name" value="P-loop containing nucleotide triphosphate hydrolases"/>
    <property type="match status" value="1"/>
</dbReference>
<reference evidence="11 12" key="1">
    <citation type="submission" date="2015-12" db="EMBL/GenBank/DDBJ databases">
        <title>Genome sequence of Thalassospira lucentensis MCCC 1A02072.</title>
        <authorList>
            <person name="Lu L."/>
            <person name="Lai Q."/>
            <person name="Shao Z."/>
            <person name="Qian P."/>
        </authorList>
    </citation>
    <scope>NUCLEOTIDE SEQUENCE [LARGE SCALE GENOMIC DNA]</scope>
    <source>
        <strain evidence="11 12">MCCC 1A02072</strain>
    </source>
</reference>
<dbReference type="NCBIfam" id="TIGR00150">
    <property type="entry name" value="T6A_YjeE"/>
    <property type="match status" value="1"/>
</dbReference>